<dbReference type="SUPFAM" id="SSF101447">
    <property type="entry name" value="Formin homology 2 domain (FH2 domain)"/>
    <property type="match status" value="1"/>
</dbReference>
<gene>
    <name evidence="5" type="ORF">C1SCF055_LOCUS10730</name>
</gene>
<dbReference type="Pfam" id="PF02181">
    <property type="entry name" value="FH2"/>
    <property type="match status" value="1"/>
</dbReference>
<dbReference type="EMBL" id="CAMXCT020000774">
    <property type="protein sequence ID" value="CAL1136459.1"/>
    <property type="molecule type" value="Genomic_DNA"/>
</dbReference>
<dbReference type="PANTHER" id="PTHR23213">
    <property type="entry name" value="FORMIN-RELATED"/>
    <property type="match status" value="1"/>
</dbReference>
<dbReference type="AlphaFoldDB" id="A0A9P1C0Z1"/>
<evidence type="ECO:0000313" key="6">
    <source>
        <dbReference type="EMBL" id="CAL4770396.1"/>
    </source>
</evidence>
<feature type="coiled-coil region" evidence="2">
    <location>
        <begin position="380"/>
        <end position="411"/>
    </location>
</feature>
<keyword evidence="7" id="KW-1185">Reference proteome</keyword>
<dbReference type="Gene3D" id="1.20.58.2220">
    <property type="entry name" value="Formin, FH2 domain"/>
    <property type="match status" value="1"/>
</dbReference>
<dbReference type="InterPro" id="IPR027643">
    <property type="entry name" value="Formin-like_plant"/>
</dbReference>
<dbReference type="GO" id="GO:0051015">
    <property type="term" value="F:actin filament binding"/>
    <property type="evidence" value="ECO:0007669"/>
    <property type="project" value="InterPro"/>
</dbReference>
<dbReference type="PANTHER" id="PTHR23213:SF368">
    <property type="entry name" value="HISTONE H3-K79 METHYLTRANSFERASE"/>
    <property type="match status" value="1"/>
</dbReference>
<evidence type="ECO:0000313" key="7">
    <source>
        <dbReference type="Proteomes" id="UP001152797"/>
    </source>
</evidence>
<proteinExistence type="inferred from homology"/>
<comment type="similarity">
    <text evidence="1">Belongs to the formin-like family. Class-I subfamily.</text>
</comment>
<dbReference type="Proteomes" id="UP001152797">
    <property type="component" value="Unassembled WGS sequence"/>
</dbReference>
<dbReference type="InterPro" id="IPR015425">
    <property type="entry name" value="FH2_Formin"/>
</dbReference>
<accession>A0A9P1C0Z1</accession>
<comment type="caution">
    <text evidence="5">The sequence shown here is derived from an EMBL/GenBank/DDBJ whole genome shotgun (WGS) entry which is preliminary data.</text>
</comment>
<evidence type="ECO:0000256" key="3">
    <source>
        <dbReference type="SAM" id="MobiDB-lite"/>
    </source>
</evidence>
<dbReference type="EMBL" id="CAMXCT030000774">
    <property type="protein sequence ID" value="CAL4770396.1"/>
    <property type="molecule type" value="Genomic_DNA"/>
</dbReference>
<reference evidence="5" key="1">
    <citation type="submission" date="2022-10" db="EMBL/GenBank/DDBJ databases">
        <authorList>
            <person name="Chen Y."/>
            <person name="Dougan E. K."/>
            <person name="Chan C."/>
            <person name="Rhodes N."/>
            <person name="Thang M."/>
        </authorList>
    </citation>
    <scope>NUCLEOTIDE SEQUENCE</scope>
</reference>
<dbReference type="OrthoDB" id="1668162at2759"/>
<reference evidence="6 7" key="2">
    <citation type="submission" date="2024-05" db="EMBL/GenBank/DDBJ databases">
        <authorList>
            <person name="Chen Y."/>
            <person name="Shah S."/>
            <person name="Dougan E. K."/>
            <person name="Thang M."/>
            <person name="Chan C."/>
        </authorList>
    </citation>
    <scope>NUCLEOTIDE SEQUENCE [LARGE SCALE GENOMIC DNA]</scope>
</reference>
<dbReference type="PROSITE" id="PS51444">
    <property type="entry name" value="FH2"/>
    <property type="match status" value="1"/>
</dbReference>
<dbReference type="EMBL" id="CAMXCT010000774">
    <property type="protein sequence ID" value="CAI3983084.1"/>
    <property type="molecule type" value="Genomic_DNA"/>
</dbReference>
<name>A0A9P1C0Z1_9DINO</name>
<feature type="domain" description="FH2" evidence="4">
    <location>
        <begin position="49"/>
        <end position="463"/>
    </location>
</feature>
<evidence type="ECO:0000256" key="2">
    <source>
        <dbReference type="SAM" id="Coils"/>
    </source>
</evidence>
<feature type="region of interest" description="Disordered" evidence="3">
    <location>
        <begin position="1"/>
        <end position="47"/>
    </location>
</feature>
<keyword evidence="2" id="KW-0175">Coiled coil</keyword>
<evidence type="ECO:0000313" key="5">
    <source>
        <dbReference type="EMBL" id="CAI3983084.1"/>
    </source>
</evidence>
<evidence type="ECO:0000256" key="1">
    <source>
        <dbReference type="ARBA" id="ARBA00025793"/>
    </source>
</evidence>
<organism evidence="5">
    <name type="scientific">Cladocopium goreaui</name>
    <dbReference type="NCBI Taxonomy" id="2562237"/>
    <lineage>
        <taxon>Eukaryota</taxon>
        <taxon>Sar</taxon>
        <taxon>Alveolata</taxon>
        <taxon>Dinophyceae</taxon>
        <taxon>Suessiales</taxon>
        <taxon>Symbiodiniaceae</taxon>
        <taxon>Cladocopium</taxon>
    </lineage>
</organism>
<dbReference type="GO" id="GO:0045010">
    <property type="term" value="P:actin nucleation"/>
    <property type="evidence" value="ECO:0007669"/>
    <property type="project" value="InterPro"/>
</dbReference>
<feature type="region of interest" description="Disordered" evidence="3">
    <location>
        <begin position="101"/>
        <end position="120"/>
    </location>
</feature>
<protein>
    <submittedName>
        <fullName evidence="6">Formin-like protein 11 (OsFH11)</fullName>
    </submittedName>
</protein>
<sequence length="555" mass="59952">MAKAAGKGPPSKGLVSKGPAKGKGRGAGPPPPSRDASTLRPGGTGGATVATLATVTAKLRPLFWQTVAQVPEESVWTGVGPPVTFDAALLERRFALADARGKSAKNGANGHPIPGEESRKKLRVLDDRTSQLLAISFNKLPPAEQLTNVVDNLETFPEGLSAPEAIMALNTAFLDQRDAVEQLRHMELQESDLCQLDVPERYLWVMGHKPLIAAKICSGALILGLAPELPEWRQACERVMRGCQKLKASTLVRKCISTCLAVGNIMNRGTTRDGARAVVLPDGLLKLDELKGQGESEGTSGQSLLDFVSEAIVWEEVMSVRCHEKRLELHREAQDLHDALNAAKGVCLMEAETSCQKIMATARKAHGNLIQESTVMDQSVARLNLRVQRIMKEAKETSEEVAKAKGELKQQMEWFSAKANISSQDWLSSWVQFLELLAAAILRIKLPAELPLPPQPVATQPARQELKDVTNRCGVASASPKVLESKAAMQLDDDERIEVLLARMAQAAVPGDAAPKPATRVEVKTSRLMPATTGPTSTSTMRGNVVPMNTRVPML</sequence>
<dbReference type="InterPro" id="IPR042201">
    <property type="entry name" value="FH2_Formin_sf"/>
</dbReference>
<dbReference type="SMART" id="SM00498">
    <property type="entry name" value="FH2"/>
    <property type="match status" value="1"/>
</dbReference>
<evidence type="ECO:0000259" key="4">
    <source>
        <dbReference type="PROSITE" id="PS51444"/>
    </source>
</evidence>